<dbReference type="InterPro" id="IPR036188">
    <property type="entry name" value="FAD/NAD-bd_sf"/>
</dbReference>
<evidence type="ECO:0000256" key="2">
    <source>
        <dbReference type="ARBA" id="ARBA00022630"/>
    </source>
</evidence>
<dbReference type="STRING" id="1123755.SAMN05444714_1958"/>
<dbReference type="Gene3D" id="3.50.50.60">
    <property type="entry name" value="FAD/NAD(P)-binding domain"/>
    <property type="match status" value="2"/>
</dbReference>
<keyword evidence="2" id="KW-0285">Flavoprotein</keyword>
<dbReference type="InterPro" id="IPR023753">
    <property type="entry name" value="FAD/NAD-binding_dom"/>
</dbReference>
<dbReference type="EMBL" id="FOZM01000001">
    <property type="protein sequence ID" value="SFS16131.1"/>
    <property type="molecule type" value="Genomic_DNA"/>
</dbReference>
<gene>
    <name evidence="5" type="ORF">SAMN05444714_1958</name>
</gene>
<keyword evidence="3" id="KW-0560">Oxidoreductase</keyword>
<evidence type="ECO:0000313" key="5">
    <source>
        <dbReference type="EMBL" id="SFS16131.1"/>
    </source>
</evidence>
<dbReference type="SMART" id="SM00100">
    <property type="entry name" value="cNMP"/>
    <property type="match status" value="1"/>
</dbReference>
<sequence length="540" mass="57365">MESLAQDLATMVRTPLHDEHVAEMRKIGRVTHFDKGQDVVKAGDQIDSFHYVIDGAVAAIDPRTGGQYGTGHLGPTQFYGEISFLTGGTAMLGARCLEPSEILTLDRGDMLDLMSRIPEMSDIIITVFAARRRRLLESGDASLTLIGAEEDRTIRQIAAFAARNRIPFRSLTLGEHEAEAVAHSCNIGAAKPAVIFGKTLVVDDPTPSKIARILGLDLAVHADTVFDVLIVGGGPAGVAAGVYAGAEGLRALVVEDLTIGGQAGTSSRIENYMGFPTGISGADLVWRGEVQALKFGTQFAVPRRVRALERRSDGVFCATLDDGVEVCARAVIVATGVQYRRLDIPRLEDFEGVGIYYAATDVEARYCRNTDAVVVGGGNSAGQAAMYLSRTAGHVHVLVRGESLAASMSDYLVSRLEADPAITIHYQTQIAELHGDKHLEQVTVSNSGDGTRQTIDARAAFIMVGAAPNTAWLSGLVSLDDKGFVLTGPAVEKDSPYETSHPGIFAVGDVRAGSVKRVASAVGEGSVAISKVWDFVRSGD</sequence>
<evidence type="ECO:0000256" key="3">
    <source>
        <dbReference type="ARBA" id="ARBA00023002"/>
    </source>
</evidence>
<dbReference type="InterPro" id="IPR018490">
    <property type="entry name" value="cNMP-bd_dom_sf"/>
</dbReference>
<dbReference type="GO" id="GO:0016491">
    <property type="term" value="F:oxidoreductase activity"/>
    <property type="evidence" value="ECO:0007669"/>
    <property type="project" value="UniProtKB-KW"/>
</dbReference>
<proteinExistence type="predicted"/>
<dbReference type="InterPro" id="IPR000595">
    <property type="entry name" value="cNMP-bd_dom"/>
</dbReference>
<dbReference type="PANTHER" id="PTHR48105">
    <property type="entry name" value="THIOREDOXIN REDUCTASE 1-RELATED-RELATED"/>
    <property type="match status" value="1"/>
</dbReference>
<dbReference type="OrthoDB" id="9786503at2"/>
<feature type="domain" description="Cyclic nucleotide-binding" evidence="4">
    <location>
        <begin position="12"/>
        <end position="131"/>
    </location>
</feature>
<dbReference type="RefSeq" id="WP_090207001.1">
    <property type="nucleotide sequence ID" value="NZ_FOZM01000001.1"/>
</dbReference>
<dbReference type="AlphaFoldDB" id="A0A1I6MKG5"/>
<evidence type="ECO:0000259" key="4">
    <source>
        <dbReference type="PROSITE" id="PS50042"/>
    </source>
</evidence>
<dbReference type="PRINTS" id="PR00368">
    <property type="entry name" value="FADPNR"/>
</dbReference>
<reference evidence="5 6" key="1">
    <citation type="submission" date="2016-10" db="EMBL/GenBank/DDBJ databases">
        <authorList>
            <person name="de Groot N.N."/>
        </authorList>
    </citation>
    <scope>NUCLEOTIDE SEQUENCE [LARGE SCALE GENOMIC DNA]</scope>
    <source>
        <strain evidence="5 6">DSM 29433</strain>
    </source>
</reference>
<accession>A0A1I6MKG5</accession>
<evidence type="ECO:0000256" key="1">
    <source>
        <dbReference type="ARBA" id="ARBA00018719"/>
    </source>
</evidence>
<keyword evidence="6" id="KW-1185">Reference proteome</keyword>
<dbReference type="InterPro" id="IPR050097">
    <property type="entry name" value="Ferredoxin-NADP_redctase_2"/>
</dbReference>
<dbReference type="Pfam" id="PF07992">
    <property type="entry name" value="Pyr_redox_2"/>
    <property type="match status" value="1"/>
</dbReference>
<dbReference type="Pfam" id="PF00027">
    <property type="entry name" value="cNMP_binding"/>
    <property type="match status" value="1"/>
</dbReference>
<dbReference type="InterPro" id="IPR014710">
    <property type="entry name" value="RmlC-like_jellyroll"/>
</dbReference>
<dbReference type="CDD" id="cd00038">
    <property type="entry name" value="CAP_ED"/>
    <property type="match status" value="1"/>
</dbReference>
<dbReference type="Proteomes" id="UP000198926">
    <property type="component" value="Unassembled WGS sequence"/>
</dbReference>
<dbReference type="PRINTS" id="PR00469">
    <property type="entry name" value="PNDRDTASEII"/>
</dbReference>
<dbReference type="SUPFAM" id="SSF51905">
    <property type="entry name" value="FAD/NAD(P)-binding domain"/>
    <property type="match status" value="1"/>
</dbReference>
<dbReference type="PROSITE" id="PS50042">
    <property type="entry name" value="CNMP_BINDING_3"/>
    <property type="match status" value="1"/>
</dbReference>
<evidence type="ECO:0000313" key="6">
    <source>
        <dbReference type="Proteomes" id="UP000198926"/>
    </source>
</evidence>
<name>A0A1I6MKG5_9RHOB</name>
<dbReference type="Gene3D" id="2.60.120.10">
    <property type="entry name" value="Jelly Rolls"/>
    <property type="match status" value="1"/>
</dbReference>
<dbReference type="SUPFAM" id="SSF51206">
    <property type="entry name" value="cAMP-binding domain-like"/>
    <property type="match status" value="1"/>
</dbReference>
<protein>
    <recommendedName>
        <fullName evidence="1">Thioredoxin reductase</fullName>
    </recommendedName>
</protein>
<organism evidence="5 6">
    <name type="scientific">Yoonia litorea</name>
    <dbReference type="NCBI Taxonomy" id="1123755"/>
    <lineage>
        <taxon>Bacteria</taxon>
        <taxon>Pseudomonadati</taxon>
        <taxon>Pseudomonadota</taxon>
        <taxon>Alphaproteobacteria</taxon>
        <taxon>Rhodobacterales</taxon>
        <taxon>Paracoccaceae</taxon>
        <taxon>Yoonia</taxon>
    </lineage>
</organism>